<dbReference type="PROSITE" id="PS50222">
    <property type="entry name" value="EF_HAND_2"/>
    <property type="match status" value="1"/>
</dbReference>
<feature type="region of interest" description="Disordered" evidence="9">
    <location>
        <begin position="813"/>
        <end position="843"/>
    </location>
</feature>
<organism evidence="12 13">
    <name type="scientific">Symbiodinium natans</name>
    <dbReference type="NCBI Taxonomy" id="878477"/>
    <lineage>
        <taxon>Eukaryota</taxon>
        <taxon>Sar</taxon>
        <taxon>Alveolata</taxon>
        <taxon>Dinophyceae</taxon>
        <taxon>Suessiales</taxon>
        <taxon>Symbiodiniaceae</taxon>
        <taxon>Symbiodinium</taxon>
    </lineage>
</organism>
<keyword evidence="5" id="KW-0106">Calcium</keyword>
<evidence type="ECO:0000256" key="7">
    <source>
        <dbReference type="ARBA" id="ARBA00023136"/>
    </source>
</evidence>
<dbReference type="InterPro" id="IPR018247">
    <property type="entry name" value="EF_Hand_1_Ca_BS"/>
</dbReference>
<comment type="subcellular location">
    <subcellularLocation>
        <location evidence="1">Membrane</location>
        <topology evidence="1">Multi-pass membrane protein</topology>
    </subcellularLocation>
</comment>
<dbReference type="InterPro" id="IPR002048">
    <property type="entry name" value="EF_hand_dom"/>
</dbReference>
<dbReference type="PROSITE" id="PS00018">
    <property type="entry name" value="EF_HAND_1"/>
    <property type="match status" value="1"/>
</dbReference>
<evidence type="ECO:0000256" key="3">
    <source>
        <dbReference type="ARBA" id="ARBA00022692"/>
    </source>
</evidence>
<keyword evidence="4" id="KW-0732">Signal</keyword>
<dbReference type="GO" id="GO:0005509">
    <property type="term" value="F:calcium ion binding"/>
    <property type="evidence" value="ECO:0007669"/>
    <property type="project" value="InterPro"/>
</dbReference>
<dbReference type="PANTHER" id="PTHR12185:SF14">
    <property type="entry name" value="CHOLESTEROL UPTAKE PROTEIN 1"/>
    <property type="match status" value="1"/>
</dbReference>
<proteinExistence type="inferred from homology"/>
<evidence type="ECO:0000256" key="10">
    <source>
        <dbReference type="SAM" id="Phobius"/>
    </source>
</evidence>
<feature type="transmembrane region" description="Helical" evidence="10">
    <location>
        <begin position="683"/>
        <end position="701"/>
    </location>
</feature>
<evidence type="ECO:0000313" key="12">
    <source>
        <dbReference type="EMBL" id="CAE7027225.1"/>
    </source>
</evidence>
<evidence type="ECO:0000259" key="11">
    <source>
        <dbReference type="PROSITE" id="PS50222"/>
    </source>
</evidence>
<accession>A0A812I7E5</accession>
<dbReference type="Pfam" id="PF13965">
    <property type="entry name" value="SID-1_RNA_chan"/>
    <property type="match status" value="1"/>
</dbReference>
<dbReference type="Pfam" id="PF13202">
    <property type="entry name" value="EF-hand_5"/>
    <property type="match status" value="2"/>
</dbReference>
<name>A0A812I7E5_9DINO</name>
<evidence type="ECO:0000256" key="1">
    <source>
        <dbReference type="ARBA" id="ARBA00004141"/>
    </source>
</evidence>
<feature type="transmembrane region" description="Helical" evidence="10">
    <location>
        <begin position="589"/>
        <end position="607"/>
    </location>
</feature>
<feature type="transmembrane region" description="Helical" evidence="10">
    <location>
        <begin position="402"/>
        <end position="420"/>
    </location>
</feature>
<feature type="transmembrane region" description="Helical" evidence="10">
    <location>
        <begin position="527"/>
        <end position="548"/>
    </location>
</feature>
<sequence>MSFSNTSYWVQHFQLYTTLAAKVQHPPGWNTSTCLADVAVESAIQYMTDLVQLDHDSFTSGAHINCSSIFMATRLFCIRGEGPVSTRLSMAVQANADAELSIGVGAKEGADEHSRNLSMTVGGIGGRSAFHLFTVPEDDNLDVWRVSFNVPEEFRNNNIYHAYIMHESSPCISEVLRNGGCFNAQRVWSCTRSVPVSFRRPTAFGNLKIAMSLSFSQSARMTISRGSFPSLRSGQWVLFVLCNLKKPHEICPEGRIDVKLSPGYNQRAKLWVGAAIMVFGPALVLFAVNAMYFLAYKLLYTIFTENGQTQRRLWPIFMSLPGRKHVAMLREKVNLIFRPIPFFPGLLALMIGVFLATAAQFVITHYGLMVRTGSRDICFYNEKCFSPGVVWDLPWNNFLSNLAYFVAGAHTAMQTFWAEVRCRNFLRRTMSEMFKHVNPNPEGGLTKQQWIAAFDHVDLNGSGTVSRQEWYTRHNHALAFDFIDTDQDGRLSREEWSDAFDRMDTDRSGILTEADFQKASCGIDLRAFYAVAITFIAEGIGSMCYHLCPSVETFQFDTCFMIPIANLLTIALADWSGTDFLDTISALRYFVYILTPVWIINFVGTWYDIDVFDCEWLYWVYTILVVAWTLAAVTGLKRVFATPKIGKRGLWLMRALQALVVLVVLLAFSVPSVRKGLGGTANTFLLLSIVVMIVVVCRQIYMQDLRYITWEVSAVGGRIIKYSYMAVMVFVATLSIHCFNEKVAIVTPDATPAESHDINQDCFYNIFDLHDYWHFLSAIALALFAMLLLDIRVNSWARKSGIQILFEQPVDYSSGTDSDKGSDQASDQDSSEENERCLSEGDLEGARIDDRMCRL</sequence>
<gene>
    <name evidence="12" type="primary">SIDT1</name>
    <name evidence="12" type="ORF">SNAT2548_LOCUS3331</name>
</gene>
<dbReference type="OrthoDB" id="416618at2759"/>
<comment type="similarity">
    <text evidence="2">Belongs to the SID1 family.</text>
</comment>
<evidence type="ECO:0000256" key="8">
    <source>
        <dbReference type="ARBA" id="ARBA00023180"/>
    </source>
</evidence>
<dbReference type="CDD" id="cd00051">
    <property type="entry name" value="EFh"/>
    <property type="match status" value="1"/>
</dbReference>
<feature type="domain" description="EF-hand" evidence="11">
    <location>
        <begin position="479"/>
        <end position="506"/>
    </location>
</feature>
<evidence type="ECO:0000256" key="6">
    <source>
        <dbReference type="ARBA" id="ARBA00022989"/>
    </source>
</evidence>
<dbReference type="GO" id="GO:0005886">
    <property type="term" value="C:plasma membrane"/>
    <property type="evidence" value="ECO:0007669"/>
    <property type="project" value="TreeGrafter"/>
</dbReference>
<dbReference type="SUPFAM" id="SSF47473">
    <property type="entry name" value="EF-hand"/>
    <property type="match status" value="1"/>
</dbReference>
<feature type="transmembrane region" description="Helical" evidence="10">
    <location>
        <begin position="340"/>
        <end position="363"/>
    </location>
</feature>
<dbReference type="EMBL" id="CAJNDS010000202">
    <property type="protein sequence ID" value="CAE7027225.1"/>
    <property type="molecule type" value="Genomic_DNA"/>
</dbReference>
<comment type="caution">
    <text evidence="12">The sequence shown here is derived from an EMBL/GenBank/DDBJ whole genome shotgun (WGS) entry which is preliminary data.</text>
</comment>
<keyword evidence="8" id="KW-0325">Glycoprotein</keyword>
<evidence type="ECO:0000313" key="13">
    <source>
        <dbReference type="Proteomes" id="UP000604046"/>
    </source>
</evidence>
<dbReference type="GO" id="GO:0005764">
    <property type="term" value="C:lysosome"/>
    <property type="evidence" value="ECO:0007669"/>
    <property type="project" value="TreeGrafter"/>
</dbReference>
<feature type="transmembrane region" description="Helical" evidence="10">
    <location>
        <begin position="772"/>
        <end position="789"/>
    </location>
</feature>
<feature type="transmembrane region" description="Helical" evidence="10">
    <location>
        <begin position="560"/>
        <end position="577"/>
    </location>
</feature>
<evidence type="ECO:0000256" key="9">
    <source>
        <dbReference type="SAM" id="MobiDB-lite"/>
    </source>
</evidence>
<dbReference type="AlphaFoldDB" id="A0A812I7E5"/>
<dbReference type="InterPro" id="IPR011992">
    <property type="entry name" value="EF-hand-dom_pair"/>
</dbReference>
<keyword evidence="13" id="KW-1185">Reference proteome</keyword>
<feature type="transmembrane region" description="Helical" evidence="10">
    <location>
        <begin position="619"/>
        <end position="639"/>
    </location>
</feature>
<keyword evidence="7 10" id="KW-0472">Membrane</keyword>
<feature type="transmembrane region" description="Helical" evidence="10">
    <location>
        <begin position="651"/>
        <end position="671"/>
    </location>
</feature>
<protein>
    <submittedName>
        <fullName evidence="12">SIDT1 protein</fullName>
    </submittedName>
</protein>
<evidence type="ECO:0000256" key="4">
    <source>
        <dbReference type="ARBA" id="ARBA00022729"/>
    </source>
</evidence>
<feature type="transmembrane region" description="Helical" evidence="10">
    <location>
        <begin position="270"/>
        <end position="294"/>
    </location>
</feature>
<dbReference type="GO" id="GO:0051033">
    <property type="term" value="F:RNA transmembrane transporter activity"/>
    <property type="evidence" value="ECO:0007669"/>
    <property type="project" value="TreeGrafter"/>
</dbReference>
<reference evidence="12" key="1">
    <citation type="submission" date="2021-02" db="EMBL/GenBank/DDBJ databases">
        <authorList>
            <person name="Dougan E. K."/>
            <person name="Rhodes N."/>
            <person name="Thang M."/>
            <person name="Chan C."/>
        </authorList>
    </citation>
    <scope>NUCLEOTIDE SEQUENCE</scope>
</reference>
<feature type="transmembrane region" description="Helical" evidence="10">
    <location>
        <begin position="722"/>
        <end position="739"/>
    </location>
</feature>
<dbReference type="GO" id="GO:0003725">
    <property type="term" value="F:double-stranded RNA binding"/>
    <property type="evidence" value="ECO:0007669"/>
    <property type="project" value="TreeGrafter"/>
</dbReference>
<dbReference type="InterPro" id="IPR025958">
    <property type="entry name" value="SID1_TM_fam"/>
</dbReference>
<keyword evidence="3 10" id="KW-0812">Transmembrane</keyword>
<dbReference type="PANTHER" id="PTHR12185">
    <property type="entry name" value="SID1 TRANSMEMBRANE FAMILY MEMEBER"/>
    <property type="match status" value="1"/>
</dbReference>
<keyword evidence="6 10" id="KW-1133">Transmembrane helix</keyword>
<feature type="compositionally biased region" description="Basic and acidic residues" evidence="9">
    <location>
        <begin position="833"/>
        <end position="843"/>
    </location>
</feature>
<evidence type="ECO:0000256" key="2">
    <source>
        <dbReference type="ARBA" id="ARBA00006618"/>
    </source>
</evidence>
<evidence type="ECO:0000256" key="5">
    <source>
        <dbReference type="ARBA" id="ARBA00022837"/>
    </source>
</evidence>
<dbReference type="Gene3D" id="1.10.238.10">
    <property type="entry name" value="EF-hand"/>
    <property type="match status" value="1"/>
</dbReference>
<dbReference type="Proteomes" id="UP000604046">
    <property type="component" value="Unassembled WGS sequence"/>
</dbReference>